<reference evidence="1" key="1">
    <citation type="journal article" date="2021" name="Environ. Microbiol.">
        <title>Gene family expansions and transcriptome signatures uncover fungal adaptations to wood decay.</title>
        <authorList>
            <person name="Hage H."/>
            <person name="Miyauchi S."/>
            <person name="Viragh M."/>
            <person name="Drula E."/>
            <person name="Min B."/>
            <person name="Chaduli D."/>
            <person name="Navarro D."/>
            <person name="Favel A."/>
            <person name="Norest M."/>
            <person name="Lesage-Meessen L."/>
            <person name="Balint B."/>
            <person name="Merenyi Z."/>
            <person name="de Eugenio L."/>
            <person name="Morin E."/>
            <person name="Martinez A.T."/>
            <person name="Baldrian P."/>
            <person name="Stursova M."/>
            <person name="Martinez M.J."/>
            <person name="Novotny C."/>
            <person name="Magnuson J.K."/>
            <person name="Spatafora J.W."/>
            <person name="Maurice S."/>
            <person name="Pangilinan J."/>
            <person name="Andreopoulos W."/>
            <person name="LaButti K."/>
            <person name="Hundley H."/>
            <person name="Na H."/>
            <person name="Kuo A."/>
            <person name="Barry K."/>
            <person name="Lipzen A."/>
            <person name="Henrissat B."/>
            <person name="Riley R."/>
            <person name="Ahrendt S."/>
            <person name="Nagy L.G."/>
            <person name="Grigoriev I.V."/>
            <person name="Martin F."/>
            <person name="Rosso M.N."/>
        </authorList>
    </citation>
    <scope>NUCLEOTIDE SEQUENCE</scope>
    <source>
        <strain evidence="1">CBS 384.51</strain>
    </source>
</reference>
<gene>
    <name evidence="1" type="ORF">BDY19DRAFT_1076837</name>
</gene>
<evidence type="ECO:0000313" key="2">
    <source>
        <dbReference type="Proteomes" id="UP001055072"/>
    </source>
</evidence>
<organism evidence="1 2">
    <name type="scientific">Irpex rosettiformis</name>
    <dbReference type="NCBI Taxonomy" id="378272"/>
    <lineage>
        <taxon>Eukaryota</taxon>
        <taxon>Fungi</taxon>
        <taxon>Dikarya</taxon>
        <taxon>Basidiomycota</taxon>
        <taxon>Agaricomycotina</taxon>
        <taxon>Agaricomycetes</taxon>
        <taxon>Polyporales</taxon>
        <taxon>Irpicaceae</taxon>
        <taxon>Irpex</taxon>
    </lineage>
</organism>
<name>A0ACB8TSL6_9APHY</name>
<comment type="caution">
    <text evidence="1">The sequence shown here is derived from an EMBL/GenBank/DDBJ whole genome shotgun (WGS) entry which is preliminary data.</text>
</comment>
<dbReference type="Proteomes" id="UP001055072">
    <property type="component" value="Unassembled WGS sequence"/>
</dbReference>
<sequence length="406" mass="44003">MNGGAVCTNLMCIGGLVNGSTVQYTLQSLGRTRLGWMSIGFGAQMANSPMVILWSNTDGSVTLSQRQSPSQAAPTVVSNPPRTATVEQSLSVVSGTNPKLVFTIPSNGNEKTGKSTIIWALGGSNPGSSAVDASLAQHLDAGRTQIDMSQSLTASSKDPTNPISTIAQSTSSSSGSTSSASTSGDQVFSGIPLLPYQKYIIAHAILSVLGFLVFLPLGAIIARWFRTFTSIWYTAHWVLQFGVAMPVIVISFALGIQAVKLNGIQDLADAHMKWGVALFVLYWVQACLGAIIHYYKPAGAWLRVRGRTFQNYFHAILGLFIIGISFYQVRTGFRTEWPLYTGRGEVRNGANITWIVWLVLIPTFYFSGVVLLLRRQYQQEAASRLKTLNNGSDAQYPIVMKPVNTY</sequence>
<protein>
    <submittedName>
        <fullName evidence="1">Uncharacterized protein</fullName>
    </submittedName>
</protein>
<dbReference type="EMBL" id="MU274935">
    <property type="protein sequence ID" value="KAI0085042.1"/>
    <property type="molecule type" value="Genomic_DNA"/>
</dbReference>
<keyword evidence="2" id="KW-1185">Reference proteome</keyword>
<proteinExistence type="predicted"/>
<accession>A0ACB8TSL6</accession>
<evidence type="ECO:0000313" key="1">
    <source>
        <dbReference type="EMBL" id="KAI0085042.1"/>
    </source>
</evidence>